<dbReference type="STRING" id="871325.SAMN05444349_13419"/>
<dbReference type="PANTHER" id="PTHR43280">
    <property type="entry name" value="ARAC-FAMILY TRANSCRIPTIONAL REGULATOR"/>
    <property type="match status" value="1"/>
</dbReference>
<dbReference type="RefSeq" id="WP_025075894.1">
    <property type="nucleotide sequence ID" value="NZ_FQVD01000034.1"/>
</dbReference>
<name>A0A1M5ECU9_9BACE</name>
<dbReference type="EMBL" id="FQVD01000034">
    <property type="protein sequence ID" value="SHF77093.1"/>
    <property type="molecule type" value="Genomic_DNA"/>
</dbReference>
<keyword evidence="2 6" id="KW-0238">DNA-binding</keyword>
<evidence type="ECO:0000256" key="4">
    <source>
        <dbReference type="SAM" id="Phobius"/>
    </source>
</evidence>
<proteinExistence type="predicted"/>
<evidence type="ECO:0000313" key="7">
    <source>
        <dbReference type="Proteomes" id="UP000184436"/>
    </source>
</evidence>
<keyword evidence="4" id="KW-1133">Transmembrane helix</keyword>
<evidence type="ECO:0000313" key="6">
    <source>
        <dbReference type="EMBL" id="SHF77093.1"/>
    </source>
</evidence>
<feature type="transmembrane region" description="Helical" evidence="4">
    <location>
        <begin position="103"/>
        <end position="123"/>
    </location>
</feature>
<evidence type="ECO:0000256" key="3">
    <source>
        <dbReference type="ARBA" id="ARBA00023163"/>
    </source>
</evidence>
<evidence type="ECO:0000259" key="5">
    <source>
        <dbReference type="PROSITE" id="PS01124"/>
    </source>
</evidence>
<dbReference type="PROSITE" id="PS01124">
    <property type="entry name" value="HTH_ARAC_FAMILY_2"/>
    <property type="match status" value="1"/>
</dbReference>
<dbReference type="InterPro" id="IPR018060">
    <property type="entry name" value="HTH_AraC"/>
</dbReference>
<keyword evidence="4" id="KW-0812">Transmembrane</keyword>
<dbReference type="SMART" id="SM00342">
    <property type="entry name" value="HTH_ARAC"/>
    <property type="match status" value="1"/>
</dbReference>
<dbReference type="GO" id="GO:0003700">
    <property type="term" value="F:DNA-binding transcription factor activity"/>
    <property type="evidence" value="ECO:0007669"/>
    <property type="project" value="InterPro"/>
</dbReference>
<keyword evidence="7" id="KW-1185">Reference proteome</keyword>
<dbReference type="GO" id="GO:0043565">
    <property type="term" value="F:sequence-specific DNA binding"/>
    <property type="evidence" value="ECO:0007669"/>
    <property type="project" value="InterPro"/>
</dbReference>
<dbReference type="Pfam" id="PF12833">
    <property type="entry name" value="HTH_18"/>
    <property type="match status" value="1"/>
</dbReference>
<feature type="transmembrane region" description="Helical" evidence="4">
    <location>
        <begin position="78"/>
        <end position="98"/>
    </location>
</feature>
<keyword evidence="1" id="KW-0805">Transcription regulation</keyword>
<dbReference type="Proteomes" id="UP000184436">
    <property type="component" value="Unassembled WGS sequence"/>
</dbReference>
<dbReference type="OrthoDB" id="1275115at2"/>
<dbReference type="AlphaFoldDB" id="A0A1M5ECU9"/>
<organism evidence="6 7">
    <name type="scientific">Bacteroides faecichinchillae</name>
    <dbReference type="NCBI Taxonomy" id="871325"/>
    <lineage>
        <taxon>Bacteria</taxon>
        <taxon>Pseudomonadati</taxon>
        <taxon>Bacteroidota</taxon>
        <taxon>Bacteroidia</taxon>
        <taxon>Bacteroidales</taxon>
        <taxon>Bacteroidaceae</taxon>
        <taxon>Bacteroides</taxon>
    </lineage>
</organism>
<keyword evidence="3" id="KW-0804">Transcription</keyword>
<dbReference type="InterPro" id="IPR009057">
    <property type="entry name" value="Homeodomain-like_sf"/>
</dbReference>
<evidence type="ECO:0000256" key="2">
    <source>
        <dbReference type="ARBA" id="ARBA00023125"/>
    </source>
</evidence>
<dbReference type="PANTHER" id="PTHR43280:SF2">
    <property type="entry name" value="HTH-TYPE TRANSCRIPTIONAL REGULATOR EXSA"/>
    <property type="match status" value="1"/>
</dbReference>
<gene>
    <name evidence="6" type="ORF">SAMN05444349_13419</name>
</gene>
<feature type="transmembrane region" description="Helical" evidence="4">
    <location>
        <begin position="149"/>
        <end position="168"/>
    </location>
</feature>
<feature type="transmembrane region" description="Helical" evidence="4">
    <location>
        <begin position="180"/>
        <end position="199"/>
    </location>
</feature>
<evidence type="ECO:0000256" key="1">
    <source>
        <dbReference type="ARBA" id="ARBA00023015"/>
    </source>
</evidence>
<feature type="transmembrane region" description="Helical" evidence="4">
    <location>
        <begin position="205"/>
        <end position="225"/>
    </location>
</feature>
<feature type="domain" description="HTH araC/xylS-type" evidence="5">
    <location>
        <begin position="254"/>
        <end position="360"/>
    </location>
</feature>
<feature type="transmembrane region" description="Helical" evidence="4">
    <location>
        <begin position="6"/>
        <end position="27"/>
    </location>
</feature>
<reference evidence="6 7" key="1">
    <citation type="submission" date="2016-11" db="EMBL/GenBank/DDBJ databases">
        <authorList>
            <person name="Jaros S."/>
            <person name="Januszkiewicz K."/>
            <person name="Wedrychowicz H."/>
        </authorList>
    </citation>
    <scope>NUCLEOTIDE SEQUENCE [LARGE SCALE GENOMIC DNA]</scope>
    <source>
        <strain evidence="6 7">DSM 26883</strain>
    </source>
</reference>
<protein>
    <submittedName>
        <fullName evidence="6">AraC-type DNA-binding protein</fullName>
    </submittedName>
</protein>
<keyword evidence="4" id="KW-0472">Membrane</keyword>
<feature type="transmembrane region" description="Helical" evidence="4">
    <location>
        <begin position="34"/>
        <end position="58"/>
    </location>
</feature>
<dbReference type="Gene3D" id="1.10.10.60">
    <property type="entry name" value="Homeodomain-like"/>
    <property type="match status" value="1"/>
</dbReference>
<sequence length="365" mass="42660">MGTTYLSIELTFDLIALAMGVILIFRAKDNYQRLYWGIIAFAIGAVMSWENIGWLMIVTDTPTYKFTDLLNIEKMLKWYSLASIVCLFPIISLSPGYFNHLRIFTFLLPPIIIITVGLCYLFFNGKITPINSLNEIIPNMGELDIKLRLIIFLLSIFIPLTFLVYPIISNKTYRKINNNMYAFIAFLFLFLGIYILFTLNINEFIFNLFGIISIIFTILFSIQYLRYENPFSDHIDMICEMNKEESYTKLPQTLPLFTTIETYFKEEHPFTDQNYNIDCLANLLGEKKHSISEAIKSGGFTGFREYINYRRLEYFKQLVAENSNKNVKELMYLCGFTSRATFYRNFSDKYGVSPSKYIENHSIKQ</sequence>
<accession>A0A1M5ECU9</accession>
<dbReference type="SUPFAM" id="SSF46689">
    <property type="entry name" value="Homeodomain-like"/>
    <property type="match status" value="1"/>
</dbReference>